<gene>
    <name evidence="1" type="ORF">HNQ72_000622</name>
</gene>
<dbReference type="EMBL" id="JACHEG010000001">
    <property type="protein sequence ID" value="MBB6160825.1"/>
    <property type="molecule type" value="Genomic_DNA"/>
</dbReference>
<evidence type="ECO:0000313" key="1">
    <source>
        <dbReference type="EMBL" id="MBB6160825.1"/>
    </source>
</evidence>
<name>A0A7X0CY25_9HYPH</name>
<evidence type="ECO:0000313" key="2">
    <source>
        <dbReference type="Proteomes" id="UP000547879"/>
    </source>
</evidence>
<accession>A0A7X0CY25</accession>
<dbReference type="GO" id="GO:0015774">
    <property type="term" value="P:polysaccharide transport"/>
    <property type="evidence" value="ECO:0007669"/>
    <property type="project" value="InterPro"/>
</dbReference>
<dbReference type="InterPro" id="IPR007833">
    <property type="entry name" value="Capsule_polysaccharide_synth"/>
</dbReference>
<comment type="caution">
    <text evidence="1">The sequence shown here is derived from an EMBL/GenBank/DDBJ whole genome shotgun (WGS) entry which is preliminary data.</text>
</comment>
<keyword evidence="2" id="KW-1185">Reference proteome</keyword>
<proteinExistence type="predicted"/>
<dbReference type="Proteomes" id="UP000547879">
    <property type="component" value="Unassembled WGS sequence"/>
</dbReference>
<dbReference type="Pfam" id="PF05159">
    <property type="entry name" value="Capsule_synth"/>
    <property type="match status" value="1"/>
</dbReference>
<dbReference type="GO" id="GO:0000271">
    <property type="term" value="P:polysaccharide biosynthetic process"/>
    <property type="evidence" value="ECO:0007669"/>
    <property type="project" value="InterPro"/>
</dbReference>
<protein>
    <submittedName>
        <fullName evidence="1">Capsular polysaccharide export protein</fullName>
    </submittedName>
</protein>
<dbReference type="CDD" id="cd16440">
    <property type="entry name" value="beta_Kdo_transferase_KpsC_1"/>
    <property type="match status" value="1"/>
</dbReference>
<reference evidence="1 2" key="1">
    <citation type="submission" date="2020-08" db="EMBL/GenBank/DDBJ databases">
        <title>Genomic Encyclopedia of Type Strains, Phase IV (KMG-IV): sequencing the most valuable type-strain genomes for metagenomic binning, comparative biology and taxonomic classification.</title>
        <authorList>
            <person name="Goeker M."/>
        </authorList>
    </citation>
    <scope>NUCLEOTIDE SEQUENCE [LARGE SCALE GENOMIC DNA]</scope>
    <source>
        <strain evidence="1 2">DSM 100734</strain>
    </source>
</reference>
<sequence length="341" mass="37144">MTYDDPGRIGGKPWLPPVGTSLGAMRWLRKDMPWVKDYLGLPEIRTCLAPGISGTIAWGGRVVAKMTETIATARSLPHWRLEDGFLRSVQLGKSGVLPFSIVADDLALSTDASKASRLERIIAEMSNDCGQEARDVRDGIVLHGLSKYNHLPHREPKFEASGKRRILLIDQVKGDVSVPLSLGSSASFIAMLDDALASGAQCIVRTHPDVIAGYRKGYLTEVAAGRAGVTLSAEPVSAASILKVVDEVWTVASQFGFDALLRGVPVRCYAAPFYSGWGLTDDHMSEHARAIVSKRRVVKRSIDQLTAAAFIHYPIYRDPETRQVSDVFHAIDAIVAGRARL</sequence>
<dbReference type="AlphaFoldDB" id="A0A7X0CY25"/>
<organism evidence="1 2">
    <name type="scientific">Rhizobium wenxiniae</name>
    <dbReference type="NCBI Taxonomy" id="1737357"/>
    <lineage>
        <taxon>Bacteria</taxon>
        <taxon>Pseudomonadati</taxon>
        <taxon>Pseudomonadota</taxon>
        <taxon>Alphaproteobacteria</taxon>
        <taxon>Hyphomicrobiales</taxon>
        <taxon>Rhizobiaceae</taxon>
        <taxon>Rhizobium/Agrobacterium group</taxon>
        <taxon>Rhizobium</taxon>
    </lineage>
</organism>
<dbReference type="RefSeq" id="WP_244654272.1">
    <property type="nucleotide sequence ID" value="NZ_BMHW01000001.1"/>
</dbReference>